<evidence type="ECO:0000313" key="1">
    <source>
        <dbReference type="EMBL" id="MST58839.1"/>
    </source>
</evidence>
<organism evidence="1 2">
    <name type="scientific">Waltera intestinalis</name>
    <dbReference type="NCBI Taxonomy" id="2606635"/>
    <lineage>
        <taxon>Bacteria</taxon>
        <taxon>Bacillati</taxon>
        <taxon>Bacillota</taxon>
        <taxon>Clostridia</taxon>
        <taxon>Lachnospirales</taxon>
        <taxon>Lachnospiraceae</taxon>
        <taxon>Waltera</taxon>
    </lineage>
</organism>
<protein>
    <submittedName>
        <fullName evidence="1">Uncharacterized protein</fullName>
    </submittedName>
</protein>
<reference evidence="1 2" key="1">
    <citation type="submission" date="2019-08" db="EMBL/GenBank/DDBJ databases">
        <title>In-depth cultivation of the pig gut microbiome towards novel bacterial diversity and tailored functional studies.</title>
        <authorList>
            <person name="Wylensek D."/>
            <person name="Hitch T.C.A."/>
            <person name="Clavel T."/>
        </authorList>
    </citation>
    <scope>NUCLEOTIDE SEQUENCE [LARGE SCALE GENOMIC DNA]</scope>
    <source>
        <strain evidence="1 2">WCA3-601-WT-6H</strain>
    </source>
</reference>
<comment type="caution">
    <text evidence="1">The sequence shown here is derived from an EMBL/GenBank/DDBJ whole genome shotgun (WGS) entry which is preliminary data.</text>
</comment>
<gene>
    <name evidence="1" type="ORF">FYJ59_11430</name>
</gene>
<evidence type="ECO:0000313" key="2">
    <source>
        <dbReference type="Proteomes" id="UP000476055"/>
    </source>
</evidence>
<dbReference type="RefSeq" id="WP_154497365.1">
    <property type="nucleotide sequence ID" value="NZ_VUMU01000015.1"/>
</dbReference>
<dbReference type="AlphaFoldDB" id="A0A6L5YL37"/>
<accession>A0A6L5YL37</accession>
<proteinExistence type="predicted"/>
<dbReference type="EMBL" id="VUMU01000015">
    <property type="protein sequence ID" value="MST58839.1"/>
    <property type="molecule type" value="Genomic_DNA"/>
</dbReference>
<sequence length="136" mass="15145">MKNIEINIQLDPVKDGISWMPKKVKQEGKYALVIGTNGKYRLIDENEAVDILERFEGNCESDYIGHTGFVVVCNKKKIIRTGDSRFIAGSVLIVKAGKHGTDLLTEEEVEKAKAEFACRLATLCADGIEFSAYEMD</sequence>
<dbReference type="Proteomes" id="UP000476055">
    <property type="component" value="Unassembled WGS sequence"/>
</dbReference>
<name>A0A6L5YL37_9FIRM</name>
<keyword evidence="2" id="KW-1185">Reference proteome</keyword>